<dbReference type="PANTHER" id="PTHR34228">
    <property type="entry name" value="PROTEIN CBG09474-RELATED"/>
    <property type="match status" value="1"/>
</dbReference>
<sequence>MDSEVGEKINQFCLLYVFTMDPYDSNASTQNKIACHMNRVIGLSEVLTLKQLIDTDVQQEFQDEESLKEWQAKGQNKKFKTLKMAEIELAMSKVSGTIAENKTYWFDLSKETKCEKRKKLALEQIVKLQEILVFWLLVMLKAAKNWQSRSYKKFKLELQKYNVLLVLLILKKKIQPVNVENKKFEWSCGSSEFSTKLALTSMKLGCMFKRDSFNECCKEHDACYDNQVGRNHCDSVFCNCLKKAAEDILLCRKVHAFTFCTLVKAVGIWAYKGAAPSTKKNNKAIDFYKIEQ</sequence>
<dbReference type="GO" id="GO:0006644">
    <property type="term" value="P:phospholipid metabolic process"/>
    <property type="evidence" value="ECO:0007669"/>
    <property type="project" value="InterPro"/>
</dbReference>
<dbReference type="GO" id="GO:0004623">
    <property type="term" value="F:phospholipase A2 activity"/>
    <property type="evidence" value="ECO:0007669"/>
    <property type="project" value="InterPro"/>
</dbReference>
<dbReference type="AlphaFoldDB" id="A0A915CQ19"/>
<evidence type="ECO:0000313" key="1">
    <source>
        <dbReference type="Proteomes" id="UP000887574"/>
    </source>
</evidence>
<evidence type="ECO:0000313" key="2">
    <source>
        <dbReference type="WBParaSite" id="jg1099"/>
    </source>
</evidence>
<keyword evidence="1" id="KW-1185">Reference proteome</keyword>
<accession>A0A915CQ19</accession>
<dbReference type="InterPro" id="IPR053322">
    <property type="entry name" value="PLA2-like"/>
</dbReference>
<name>A0A915CQ19_9BILA</name>
<dbReference type="InterPro" id="IPR036444">
    <property type="entry name" value="PLipase_A2_dom_sf"/>
</dbReference>
<dbReference type="GO" id="GO:0050482">
    <property type="term" value="P:arachidonate secretion"/>
    <property type="evidence" value="ECO:0007669"/>
    <property type="project" value="InterPro"/>
</dbReference>
<organism evidence="1 2">
    <name type="scientific">Ditylenchus dipsaci</name>
    <dbReference type="NCBI Taxonomy" id="166011"/>
    <lineage>
        <taxon>Eukaryota</taxon>
        <taxon>Metazoa</taxon>
        <taxon>Ecdysozoa</taxon>
        <taxon>Nematoda</taxon>
        <taxon>Chromadorea</taxon>
        <taxon>Rhabditida</taxon>
        <taxon>Tylenchina</taxon>
        <taxon>Tylenchomorpha</taxon>
        <taxon>Sphaerularioidea</taxon>
        <taxon>Anguinidae</taxon>
        <taxon>Anguininae</taxon>
        <taxon>Ditylenchus</taxon>
    </lineage>
</organism>
<proteinExistence type="predicted"/>
<dbReference type="WBParaSite" id="jg1099">
    <property type="protein sequence ID" value="jg1099"/>
    <property type="gene ID" value="jg1099"/>
</dbReference>
<dbReference type="SUPFAM" id="SSF48619">
    <property type="entry name" value="Phospholipase A2, PLA2"/>
    <property type="match status" value="1"/>
</dbReference>
<dbReference type="Proteomes" id="UP000887574">
    <property type="component" value="Unplaced"/>
</dbReference>
<reference evidence="2" key="1">
    <citation type="submission" date="2022-11" db="UniProtKB">
        <authorList>
            <consortium name="WormBaseParasite"/>
        </authorList>
    </citation>
    <scope>IDENTIFICATION</scope>
</reference>
<protein>
    <submittedName>
        <fullName evidence="2">Phospholipase A(2)</fullName>
    </submittedName>
</protein>